<dbReference type="InterPro" id="IPR007848">
    <property type="entry name" value="Small_mtfrase_dom"/>
</dbReference>
<dbReference type="InterPro" id="IPR002052">
    <property type="entry name" value="DNA_methylase_N6_adenine_CS"/>
</dbReference>
<dbReference type="NCBIfam" id="TIGR00536">
    <property type="entry name" value="hemK_fam"/>
    <property type="match status" value="1"/>
</dbReference>
<dbReference type="InterPro" id="IPR029063">
    <property type="entry name" value="SAM-dependent_MTases_sf"/>
</dbReference>
<dbReference type="GO" id="GO:0008168">
    <property type="term" value="F:methyltransferase activity"/>
    <property type="evidence" value="ECO:0007669"/>
    <property type="project" value="UniProtKB-KW"/>
</dbReference>
<keyword evidence="8" id="KW-1185">Reference proteome</keyword>
<dbReference type="Pfam" id="PF05175">
    <property type="entry name" value="MTS"/>
    <property type="match status" value="1"/>
</dbReference>
<organism evidence="7 8">
    <name type="scientific">Prevotella disiens JCM 6334 = ATCC 29426</name>
    <dbReference type="NCBI Taxonomy" id="1235811"/>
    <lineage>
        <taxon>Bacteria</taxon>
        <taxon>Pseudomonadati</taxon>
        <taxon>Bacteroidota</taxon>
        <taxon>Bacteroidia</taxon>
        <taxon>Bacteroidales</taxon>
        <taxon>Prevotellaceae</taxon>
        <taxon>Prevotella</taxon>
    </lineage>
</organism>
<dbReference type="GO" id="GO:0032259">
    <property type="term" value="P:methylation"/>
    <property type="evidence" value="ECO:0007669"/>
    <property type="project" value="UniProtKB-KW"/>
</dbReference>
<gene>
    <name evidence="7" type="ORF">HMPREF0653_01917</name>
</gene>
<keyword evidence="2 7" id="KW-0489">Methyltransferase</keyword>
<keyword evidence="3" id="KW-0808">Transferase</keyword>
<dbReference type="EC" id="2.1.1.297" evidence="1"/>
<dbReference type="PROSITE" id="PS00092">
    <property type="entry name" value="N6_MTASE"/>
    <property type="match status" value="1"/>
</dbReference>
<proteinExistence type="predicted"/>
<dbReference type="Proteomes" id="UP000016660">
    <property type="component" value="Unassembled WGS sequence"/>
</dbReference>
<evidence type="ECO:0000256" key="1">
    <source>
        <dbReference type="ARBA" id="ARBA00012771"/>
    </source>
</evidence>
<feature type="non-terminal residue" evidence="7">
    <location>
        <position position="1"/>
    </location>
</feature>
<evidence type="ECO:0000256" key="3">
    <source>
        <dbReference type="ARBA" id="ARBA00022679"/>
    </source>
</evidence>
<evidence type="ECO:0000256" key="4">
    <source>
        <dbReference type="ARBA" id="ARBA00022691"/>
    </source>
</evidence>
<dbReference type="Gene3D" id="3.40.50.150">
    <property type="entry name" value="Vaccinia Virus protein VP39"/>
    <property type="match status" value="1"/>
</dbReference>
<sequence length="171" mass="19027">PAPLRLLDIGTGSGCIAITLALDMANTVVSAYDLSSDALLIARDNAIRMGAAVNFQLKDALEMTATEEMFDIIVSNPPYICENERTEMLPNVLNFEPSTALFVPNDDPLRFYRAIAQYGQTALSHSGELYFEINEHYGEEVSTMLNTLGYVEIEVRNDQFGKQRFVKALRP</sequence>
<protein>
    <recommendedName>
        <fullName evidence="1">peptide chain release factor N(5)-glutamine methyltransferase</fullName>
        <ecNumber evidence="1">2.1.1.297</ecNumber>
    </recommendedName>
</protein>
<dbReference type="InterPro" id="IPR050320">
    <property type="entry name" value="N5-glutamine_MTase"/>
</dbReference>
<dbReference type="RefSeq" id="WP_021669915.1">
    <property type="nucleotide sequence ID" value="NZ_KI259481.1"/>
</dbReference>
<dbReference type="CDD" id="cd02440">
    <property type="entry name" value="AdoMet_MTases"/>
    <property type="match status" value="1"/>
</dbReference>
<comment type="catalytic activity">
    <reaction evidence="5">
        <text>L-glutaminyl-[peptide chain release factor] + S-adenosyl-L-methionine = N(5)-methyl-L-glutaminyl-[peptide chain release factor] + S-adenosyl-L-homocysteine + H(+)</text>
        <dbReference type="Rhea" id="RHEA:42896"/>
        <dbReference type="Rhea" id="RHEA-COMP:10271"/>
        <dbReference type="Rhea" id="RHEA-COMP:10272"/>
        <dbReference type="ChEBI" id="CHEBI:15378"/>
        <dbReference type="ChEBI" id="CHEBI:30011"/>
        <dbReference type="ChEBI" id="CHEBI:57856"/>
        <dbReference type="ChEBI" id="CHEBI:59789"/>
        <dbReference type="ChEBI" id="CHEBI:61891"/>
        <dbReference type="EC" id="2.1.1.297"/>
    </reaction>
</comment>
<feature type="domain" description="Methyltransferase small" evidence="6">
    <location>
        <begin position="5"/>
        <end position="84"/>
    </location>
</feature>
<dbReference type="EMBL" id="AWUY01000176">
    <property type="protein sequence ID" value="ERJ75303.1"/>
    <property type="molecule type" value="Genomic_DNA"/>
</dbReference>
<comment type="caution">
    <text evidence="7">The sequence shown here is derived from an EMBL/GenBank/DDBJ whole genome shotgun (WGS) entry which is preliminary data.</text>
</comment>
<dbReference type="SUPFAM" id="SSF53335">
    <property type="entry name" value="S-adenosyl-L-methionine-dependent methyltransferases"/>
    <property type="match status" value="1"/>
</dbReference>
<dbReference type="PANTHER" id="PTHR18895">
    <property type="entry name" value="HEMK METHYLTRANSFERASE"/>
    <property type="match status" value="1"/>
</dbReference>
<evidence type="ECO:0000259" key="6">
    <source>
        <dbReference type="Pfam" id="PF05175"/>
    </source>
</evidence>
<evidence type="ECO:0000256" key="5">
    <source>
        <dbReference type="ARBA" id="ARBA00048391"/>
    </source>
</evidence>
<name>A0ABN0NQN1_9BACT</name>
<keyword evidence="4" id="KW-0949">S-adenosyl-L-methionine</keyword>
<evidence type="ECO:0000313" key="8">
    <source>
        <dbReference type="Proteomes" id="UP000016660"/>
    </source>
</evidence>
<dbReference type="PANTHER" id="PTHR18895:SF74">
    <property type="entry name" value="MTRF1L RELEASE FACTOR GLUTAMINE METHYLTRANSFERASE"/>
    <property type="match status" value="1"/>
</dbReference>
<evidence type="ECO:0000313" key="7">
    <source>
        <dbReference type="EMBL" id="ERJ75303.1"/>
    </source>
</evidence>
<reference evidence="7 8" key="1">
    <citation type="submission" date="2013-06" db="EMBL/GenBank/DDBJ databases">
        <authorList>
            <person name="Weinstock G."/>
            <person name="Sodergren E."/>
            <person name="Lobos E.A."/>
            <person name="Fulton L."/>
            <person name="Fulton R."/>
            <person name="Courtney L."/>
            <person name="Fronick C."/>
            <person name="O'Laughlin M."/>
            <person name="Godfrey J."/>
            <person name="Wilson R.M."/>
            <person name="Miner T."/>
            <person name="Farmer C."/>
            <person name="Delehaunty K."/>
            <person name="Cordes M."/>
            <person name="Minx P."/>
            <person name="Tomlinson C."/>
            <person name="Chen J."/>
            <person name="Wollam A."/>
            <person name="Pepin K.H."/>
            <person name="Bhonagiri V."/>
            <person name="Zhang X."/>
            <person name="Warren W."/>
            <person name="Mitreva M."/>
            <person name="Mardis E.R."/>
            <person name="Wilson R.K."/>
        </authorList>
    </citation>
    <scope>NUCLEOTIDE SEQUENCE [LARGE SCALE GENOMIC DNA]</scope>
    <source>
        <strain evidence="7 8">ATCC 29426</strain>
    </source>
</reference>
<accession>A0ABN0NQN1</accession>
<dbReference type="InterPro" id="IPR004556">
    <property type="entry name" value="HemK-like"/>
</dbReference>
<evidence type="ECO:0000256" key="2">
    <source>
        <dbReference type="ARBA" id="ARBA00022603"/>
    </source>
</evidence>